<dbReference type="AlphaFoldDB" id="A0A1X7JKF6"/>
<evidence type="ECO:0000256" key="5">
    <source>
        <dbReference type="ARBA" id="ARBA00022989"/>
    </source>
</evidence>
<feature type="transmembrane region" description="Helical" evidence="7">
    <location>
        <begin position="66"/>
        <end position="88"/>
    </location>
</feature>
<evidence type="ECO:0000256" key="2">
    <source>
        <dbReference type="ARBA" id="ARBA00009425"/>
    </source>
</evidence>
<dbReference type="PANTHER" id="PTHR33932:SF4">
    <property type="entry name" value="NA(+)_H(+) ANTIPORTER SUBUNIT B"/>
    <property type="match status" value="1"/>
</dbReference>
<protein>
    <submittedName>
        <fullName evidence="9">Multicomponent Na+:H+ antiporter subunit B</fullName>
    </submittedName>
</protein>
<evidence type="ECO:0000256" key="7">
    <source>
        <dbReference type="SAM" id="Phobius"/>
    </source>
</evidence>
<evidence type="ECO:0000313" key="10">
    <source>
        <dbReference type="Proteomes" id="UP000193355"/>
    </source>
</evidence>
<feature type="domain" description="Na+/H+ antiporter MnhB subunit-related protein" evidence="8">
    <location>
        <begin position="8"/>
        <end position="135"/>
    </location>
</feature>
<feature type="transmembrane region" description="Helical" evidence="7">
    <location>
        <begin position="36"/>
        <end position="54"/>
    </location>
</feature>
<dbReference type="STRING" id="561720.SAMN06275492_11322"/>
<reference evidence="10" key="1">
    <citation type="submission" date="2017-04" db="EMBL/GenBank/DDBJ databases">
        <authorList>
            <person name="Varghese N."/>
            <person name="Submissions S."/>
        </authorList>
    </citation>
    <scope>NUCLEOTIDE SEQUENCE [LARGE SCALE GENOMIC DNA]</scope>
    <source>
        <strain evidence="10">USBA 82</strain>
    </source>
</reference>
<keyword evidence="3" id="KW-1003">Cell membrane</keyword>
<evidence type="ECO:0000256" key="3">
    <source>
        <dbReference type="ARBA" id="ARBA00022475"/>
    </source>
</evidence>
<dbReference type="RefSeq" id="WP_085544498.1">
    <property type="nucleotide sequence ID" value="NZ_FXBB01000013.1"/>
</dbReference>
<keyword evidence="4 7" id="KW-0812">Transmembrane</keyword>
<keyword evidence="6 7" id="KW-0472">Membrane</keyword>
<keyword evidence="5 7" id="KW-1133">Transmembrane helix</keyword>
<name>A0A1X7JKF6_9BACT</name>
<evidence type="ECO:0000259" key="8">
    <source>
        <dbReference type="Pfam" id="PF04039"/>
    </source>
</evidence>
<evidence type="ECO:0000313" key="9">
    <source>
        <dbReference type="EMBL" id="SMG28627.1"/>
    </source>
</evidence>
<dbReference type="InterPro" id="IPR050622">
    <property type="entry name" value="CPA3_antiporter_subunitB"/>
</dbReference>
<evidence type="ECO:0000256" key="6">
    <source>
        <dbReference type="ARBA" id="ARBA00023136"/>
    </source>
</evidence>
<organism evidence="9 10">
    <name type="scientific">Dethiosulfovibrio salsuginis</name>
    <dbReference type="NCBI Taxonomy" id="561720"/>
    <lineage>
        <taxon>Bacteria</taxon>
        <taxon>Thermotogati</taxon>
        <taxon>Synergistota</taxon>
        <taxon>Synergistia</taxon>
        <taxon>Synergistales</taxon>
        <taxon>Dethiosulfovibrionaceae</taxon>
        <taxon>Dethiosulfovibrio</taxon>
    </lineage>
</organism>
<dbReference type="GO" id="GO:0005886">
    <property type="term" value="C:plasma membrane"/>
    <property type="evidence" value="ECO:0007669"/>
    <property type="project" value="UniProtKB-SubCell"/>
</dbReference>
<keyword evidence="10" id="KW-1185">Reference proteome</keyword>
<evidence type="ECO:0000256" key="4">
    <source>
        <dbReference type="ARBA" id="ARBA00022692"/>
    </source>
</evidence>
<dbReference type="EMBL" id="FXBB01000013">
    <property type="protein sequence ID" value="SMG28627.1"/>
    <property type="molecule type" value="Genomic_DNA"/>
</dbReference>
<dbReference type="InterPro" id="IPR007182">
    <property type="entry name" value="MnhB"/>
</dbReference>
<evidence type="ECO:0000256" key="1">
    <source>
        <dbReference type="ARBA" id="ARBA00004651"/>
    </source>
</evidence>
<proteinExistence type="inferred from homology"/>
<comment type="subcellular location">
    <subcellularLocation>
        <location evidence="1">Cell membrane</location>
        <topology evidence="1">Multi-pass membrane protein</topology>
    </subcellularLocation>
</comment>
<dbReference type="PANTHER" id="PTHR33932">
    <property type="entry name" value="NA(+)/H(+) ANTIPORTER SUBUNIT B"/>
    <property type="match status" value="1"/>
</dbReference>
<feature type="transmembrane region" description="Helical" evidence="7">
    <location>
        <begin position="12"/>
        <end position="30"/>
    </location>
</feature>
<comment type="similarity">
    <text evidence="2">Belongs to the CPA3 antiporters (TC 2.A.63) subunit B family.</text>
</comment>
<dbReference type="Pfam" id="PF04039">
    <property type="entry name" value="MnhB"/>
    <property type="match status" value="1"/>
</dbReference>
<dbReference type="OrthoDB" id="9798859at2"/>
<feature type="transmembrane region" description="Helical" evidence="7">
    <location>
        <begin position="124"/>
        <end position="145"/>
    </location>
</feature>
<gene>
    <name evidence="9" type="ORF">SAMN06275492_11322</name>
</gene>
<dbReference type="NCBIfam" id="NF006248">
    <property type="entry name" value="PRK08386.1"/>
    <property type="match status" value="1"/>
</dbReference>
<accession>A0A1X7JKF6</accession>
<dbReference type="Proteomes" id="UP000193355">
    <property type="component" value="Unassembled WGS sequence"/>
</dbReference>
<sequence length="161" mass="17475">MKPLSIVARTVCDLFAWFLVIFGVYVIVHGDITPGGGFQGGAIVASFMALLLVAHGGKKVLEWVKLSVYWALMFFGLLLFIFLGIGGIKHGTFTYNFLSIPHDVAVNSTHGIIPFSGNIGLMDLAVGIEVAGALTIILIVMFRWMMTDVSENSEKETGYDS</sequence>